<accession>A0AC35UFZ1</accession>
<dbReference type="Proteomes" id="UP000095286">
    <property type="component" value="Unplaced"/>
</dbReference>
<sequence>MNRVSDINKIQKLNDLELKSGYSGDSTRSWHRQYKDSAWIHINGLSYDLTEGDVIAVFSQYGEVVHINLVRDHKTGKSKGFCFLCYEDQRSTVLAVDNMNGITLLKRLLKVDHVEEYKVPKYKETMDEKTRELYEEGCAPRVIKLEEKEIRRLEEKEEKRLSEVKSKLEEVSALGIAQINKDLLKEKKKIAKEEKKERKREKRLRKQEKRDEKDDANRGNPDDDNHWRTKKAKPDKHVKEEDLYKDAHFKSDKEHKFAPPPPTHNLRPDFNKAAWRDVELFKIVREQEKQVNGEKPKWKEPETYIPSRLAK</sequence>
<dbReference type="WBParaSite" id="RSKR_0001152900.1">
    <property type="protein sequence ID" value="RSKR_0001152900.1"/>
    <property type="gene ID" value="RSKR_0001152900"/>
</dbReference>
<evidence type="ECO:0000313" key="2">
    <source>
        <dbReference type="WBParaSite" id="RSKR_0001152900.1"/>
    </source>
</evidence>
<name>A0AC35UFZ1_9BILA</name>
<evidence type="ECO:0000313" key="1">
    <source>
        <dbReference type="Proteomes" id="UP000095286"/>
    </source>
</evidence>
<organism evidence="1 2">
    <name type="scientific">Rhabditophanes sp. KR3021</name>
    <dbReference type="NCBI Taxonomy" id="114890"/>
    <lineage>
        <taxon>Eukaryota</taxon>
        <taxon>Metazoa</taxon>
        <taxon>Ecdysozoa</taxon>
        <taxon>Nematoda</taxon>
        <taxon>Chromadorea</taxon>
        <taxon>Rhabditida</taxon>
        <taxon>Tylenchina</taxon>
        <taxon>Panagrolaimomorpha</taxon>
        <taxon>Strongyloidoidea</taxon>
        <taxon>Alloionematidae</taxon>
        <taxon>Rhabditophanes</taxon>
    </lineage>
</organism>
<reference evidence="2" key="1">
    <citation type="submission" date="2016-11" db="UniProtKB">
        <authorList>
            <consortium name="WormBaseParasite"/>
        </authorList>
    </citation>
    <scope>IDENTIFICATION</scope>
    <source>
        <strain evidence="2">KR3021</strain>
    </source>
</reference>
<protein>
    <submittedName>
        <fullName evidence="2">RRM domain-containing protein</fullName>
    </submittedName>
</protein>
<proteinExistence type="predicted"/>